<gene>
    <name evidence="1" type="ORF">SAMN04489724_0602</name>
</gene>
<dbReference type="Gene3D" id="3.40.50.2000">
    <property type="entry name" value="Glycogen Phosphorylase B"/>
    <property type="match status" value="2"/>
</dbReference>
<evidence type="ECO:0000313" key="2">
    <source>
        <dbReference type="Proteomes" id="UP000199673"/>
    </source>
</evidence>
<keyword evidence="2" id="KW-1185">Reference proteome</keyword>
<proteinExistence type="predicted"/>
<dbReference type="EMBL" id="FPBF01000001">
    <property type="protein sequence ID" value="SFT40256.1"/>
    <property type="molecule type" value="Genomic_DNA"/>
</dbReference>
<name>A0A1I6XPY5_9BACT</name>
<dbReference type="RefSeq" id="WP_091691211.1">
    <property type="nucleotide sequence ID" value="NZ_FPBF01000001.1"/>
</dbReference>
<dbReference type="STRING" id="305507.SAMN04489724_0602"/>
<evidence type="ECO:0000313" key="1">
    <source>
        <dbReference type="EMBL" id="SFT40256.1"/>
    </source>
</evidence>
<accession>A0A1I6XPY5</accession>
<reference evidence="2" key="1">
    <citation type="submission" date="2016-10" db="EMBL/GenBank/DDBJ databases">
        <authorList>
            <person name="Varghese N."/>
            <person name="Submissions S."/>
        </authorList>
    </citation>
    <scope>NUCLEOTIDE SEQUENCE [LARGE SCALE GENOMIC DNA]</scope>
    <source>
        <strain evidence="2">DSM 23445</strain>
    </source>
</reference>
<protein>
    <submittedName>
        <fullName evidence="1">Uncharacterized protein</fullName>
    </submittedName>
</protein>
<organism evidence="1 2">
    <name type="scientific">Algoriphagus locisalis</name>
    <dbReference type="NCBI Taxonomy" id="305507"/>
    <lineage>
        <taxon>Bacteria</taxon>
        <taxon>Pseudomonadati</taxon>
        <taxon>Bacteroidota</taxon>
        <taxon>Cytophagia</taxon>
        <taxon>Cytophagales</taxon>
        <taxon>Cyclobacteriaceae</taxon>
        <taxon>Algoriphagus</taxon>
    </lineage>
</organism>
<dbReference type="SUPFAM" id="SSF53756">
    <property type="entry name" value="UDP-Glycosyltransferase/glycogen phosphorylase"/>
    <property type="match status" value="1"/>
</dbReference>
<dbReference type="OrthoDB" id="1308937at2"/>
<sequence>MRLLVVAEDLRVSGTSEGQVSRSFVYRLALHPDVEKVDLLYLKKESSDHEIDMLPLNQVWEHDILFSKNKISKFVEKLGHKIFGKSLEDKVKLSKMEKILSNVRFENYDFIAVRSSGQSFLSLRAFKKFDYLKDKIVLFFHDPYPVFWDPGYSGPFSKRSENEFKDMKSLIDLGFKCVTPSNLLSKDLRFLYKSNRNFFTLPHQFAPEVFSVFNGPKLKKESGKITFMYHGAIQLGRKIDYFLDACKDLMVESPDFKDQVKLILRIKGNDVERIKTKYKDMEILQILPQVPSQVAFWEAKEIADINLILEPSGNYSNILVGKAPLLDYVNRGVLVLGPEESELRNLLVDQSSFALAGSLIDIKRAVLSSIQKIRDNNTMYPVFGEYFSVENFNNLASKIFTPNNNSASE</sequence>
<dbReference type="AlphaFoldDB" id="A0A1I6XPY5"/>
<dbReference type="Proteomes" id="UP000199673">
    <property type="component" value="Unassembled WGS sequence"/>
</dbReference>